<evidence type="ECO:0000313" key="2">
    <source>
        <dbReference type="EMBL" id="AXC12007.1"/>
    </source>
</evidence>
<dbReference type="PANTHER" id="PTHR36440:SF1">
    <property type="entry name" value="PUTATIVE (AFU_ORTHOLOGUE AFUA_8G07350)-RELATED"/>
    <property type="match status" value="1"/>
</dbReference>
<dbReference type="Pfam" id="PF07883">
    <property type="entry name" value="Cupin_2"/>
    <property type="match status" value="2"/>
</dbReference>
<accession>A0A2Z5FZT8</accession>
<dbReference type="SUPFAM" id="SSF51182">
    <property type="entry name" value="RmlC-like cupins"/>
    <property type="match status" value="1"/>
</dbReference>
<feature type="domain" description="Cupin type-2" evidence="1">
    <location>
        <begin position="51"/>
        <end position="98"/>
    </location>
</feature>
<dbReference type="OrthoDB" id="9798709at2"/>
<dbReference type="InterPro" id="IPR053146">
    <property type="entry name" value="QDO-like"/>
</dbReference>
<sequence length="344" mass="37336">MNEPISPYVLTNENSPAFWLIDNLWMPLAGSFLTNGNFCFMEQVCGTGIGGPPTHSHPSDEGLYVLEGHCTFNAGGETVKAGPGTLVSVPRLVEHSFTVDAPNSRLLNFYTPGGFEMLLMSLAMPAAERKPPVPGSTPMPPRWMVEECSREFGQIAGVALPFADPPTKENMVTKPSTVNPIKPYGVNVNNARAYWSQGVLWTILATAEQTGGSYSLMEEFCPKDAGPPPHTHEQDEVIYVIEGELTMIAGGTRLNAKAGALAYIPARCVHSFRVDSHQARLLNFYLPGGFERVITEFGVPAKSRVLPPADLKQSGTDQQMTALFQRVGMQAVALPDSLRDGSRK</sequence>
<dbReference type="InterPro" id="IPR013096">
    <property type="entry name" value="Cupin_2"/>
</dbReference>
<evidence type="ECO:0000259" key="1">
    <source>
        <dbReference type="Pfam" id="PF07883"/>
    </source>
</evidence>
<dbReference type="RefSeq" id="WP_114207339.1">
    <property type="nucleotide sequence ID" value="NZ_CP030840.1"/>
</dbReference>
<evidence type="ECO:0000313" key="3">
    <source>
        <dbReference type="Proteomes" id="UP000253606"/>
    </source>
</evidence>
<protein>
    <submittedName>
        <fullName evidence="2">Putative conserved protein, contains double-stranded beta-helix domain</fullName>
    </submittedName>
</protein>
<dbReference type="AlphaFoldDB" id="A0A2Z5FZT8"/>
<dbReference type="InterPro" id="IPR011051">
    <property type="entry name" value="RmlC_Cupin_sf"/>
</dbReference>
<gene>
    <name evidence="2" type="ORF">ACPOL_2694</name>
</gene>
<dbReference type="Proteomes" id="UP000253606">
    <property type="component" value="Chromosome"/>
</dbReference>
<dbReference type="EMBL" id="CP030840">
    <property type="protein sequence ID" value="AXC12007.1"/>
    <property type="molecule type" value="Genomic_DNA"/>
</dbReference>
<keyword evidence="3" id="KW-1185">Reference proteome</keyword>
<feature type="domain" description="Cupin type-2" evidence="1">
    <location>
        <begin position="220"/>
        <end position="282"/>
    </location>
</feature>
<dbReference type="InterPro" id="IPR014710">
    <property type="entry name" value="RmlC-like_jellyroll"/>
</dbReference>
<organism evidence="2 3">
    <name type="scientific">Acidisarcina polymorpha</name>
    <dbReference type="NCBI Taxonomy" id="2211140"/>
    <lineage>
        <taxon>Bacteria</taxon>
        <taxon>Pseudomonadati</taxon>
        <taxon>Acidobacteriota</taxon>
        <taxon>Terriglobia</taxon>
        <taxon>Terriglobales</taxon>
        <taxon>Acidobacteriaceae</taxon>
        <taxon>Acidisarcina</taxon>
    </lineage>
</organism>
<dbReference type="KEGG" id="abas:ACPOL_2694"/>
<proteinExistence type="predicted"/>
<reference evidence="2 3" key="1">
    <citation type="journal article" date="2018" name="Front. Microbiol.">
        <title>Hydrolytic Capabilities as a Key to Environmental Success: Chitinolytic and Cellulolytic Acidobacteria From Acidic Sub-arctic Soils and Boreal Peatlands.</title>
        <authorList>
            <person name="Belova S.E."/>
            <person name="Ravin N.V."/>
            <person name="Pankratov T.A."/>
            <person name="Rakitin A.L."/>
            <person name="Ivanova A.A."/>
            <person name="Beletsky A.V."/>
            <person name="Mardanov A.V."/>
            <person name="Sinninghe Damste J.S."/>
            <person name="Dedysh S.N."/>
        </authorList>
    </citation>
    <scope>NUCLEOTIDE SEQUENCE [LARGE SCALE GENOMIC DNA]</scope>
    <source>
        <strain evidence="2 3">SBC82</strain>
    </source>
</reference>
<name>A0A2Z5FZT8_9BACT</name>
<dbReference type="PANTHER" id="PTHR36440">
    <property type="entry name" value="PUTATIVE (AFU_ORTHOLOGUE AFUA_8G07350)-RELATED"/>
    <property type="match status" value="1"/>
</dbReference>
<dbReference type="Gene3D" id="2.60.120.10">
    <property type="entry name" value="Jelly Rolls"/>
    <property type="match status" value="2"/>
</dbReference>